<protein>
    <recommendedName>
        <fullName evidence="4">DNA mismatch repair protein MutL</fullName>
    </recommendedName>
</protein>
<evidence type="ECO:0000256" key="1">
    <source>
        <dbReference type="ARBA" id="ARBA00006082"/>
    </source>
</evidence>
<dbReference type="CDD" id="cd00782">
    <property type="entry name" value="MutL_Trans"/>
    <property type="match status" value="1"/>
</dbReference>
<dbReference type="PANTHER" id="PTHR10073:SF12">
    <property type="entry name" value="DNA MISMATCH REPAIR PROTEIN MLH1"/>
    <property type="match status" value="1"/>
</dbReference>
<gene>
    <name evidence="4 8" type="primary">mutL</name>
    <name evidence="8" type="ORF">LNP07_04030</name>
</gene>
<dbReference type="InterPro" id="IPR037198">
    <property type="entry name" value="MutL_C_sf"/>
</dbReference>
<dbReference type="InterPro" id="IPR042120">
    <property type="entry name" value="MutL_C_dimsub"/>
</dbReference>
<dbReference type="Gene3D" id="3.30.1370.100">
    <property type="entry name" value="MutL, C-terminal domain, regulatory subdomain"/>
    <property type="match status" value="1"/>
</dbReference>
<dbReference type="InterPro" id="IPR014762">
    <property type="entry name" value="DNA_mismatch_repair_CS"/>
</dbReference>
<dbReference type="PANTHER" id="PTHR10073">
    <property type="entry name" value="DNA MISMATCH REPAIR PROTEIN MLH, PMS, MUTL"/>
    <property type="match status" value="1"/>
</dbReference>
<dbReference type="InterPro" id="IPR020667">
    <property type="entry name" value="DNA_mismatch_repair_MutL"/>
</dbReference>
<dbReference type="SUPFAM" id="SSF54211">
    <property type="entry name" value="Ribosomal protein S5 domain 2-like"/>
    <property type="match status" value="1"/>
</dbReference>
<dbReference type="GO" id="GO:0004519">
    <property type="term" value="F:endonuclease activity"/>
    <property type="evidence" value="ECO:0007669"/>
    <property type="project" value="UniProtKB-KW"/>
</dbReference>
<dbReference type="InterPro" id="IPR013507">
    <property type="entry name" value="DNA_mismatch_S5_2-like"/>
</dbReference>
<dbReference type="Gene3D" id="3.30.230.10">
    <property type="match status" value="1"/>
</dbReference>
<dbReference type="InterPro" id="IPR042121">
    <property type="entry name" value="MutL_C_regsub"/>
</dbReference>
<dbReference type="SUPFAM" id="SSF55874">
    <property type="entry name" value="ATPase domain of HSP90 chaperone/DNA topoisomerase II/histidine kinase"/>
    <property type="match status" value="1"/>
</dbReference>
<evidence type="ECO:0000259" key="6">
    <source>
        <dbReference type="SMART" id="SM00853"/>
    </source>
</evidence>
<evidence type="ECO:0000259" key="7">
    <source>
        <dbReference type="SMART" id="SM01340"/>
    </source>
</evidence>
<dbReference type="SMART" id="SM00853">
    <property type="entry name" value="MutL_C"/>
    <property type="match status" value="1"/>
</dbReference>
<dbReference type="HAMAP" id="MF_00149">
    <property type="entry name" value="DNA_mis_repair"/>
    <property type="match status" value="1"/>
</dbReference>
<proteinExistence type="inferred from homology"/>
<dbReference type="InterPro" id="IPR002099">
    <property type="entry name" value="MutL/Mlh/PMS"/>
</dbReference>
<keyword evidence="3 4" id="KW-0234">DNA repair</keyword>
<name>A0ABT0I1T2_9LACO</name>
<keyword evidence="2 4" id="KW-0227">DNA damage</keyword>
<feature type="compositionally biased region" description="Basic and acidic residues" evidence="5">
    <location>
        <begin position="364"/>
        <end position="375"/>
    </location>
</feature>
<dbReference type="PROSITE" id="PS00058">
    <property type="entry name" value="DNA_MISMATCH_REPAIR_1"/>
    <property type="match status" value="1"/>
</dbReference>
<feature type="domain" description="DNA mismatch repair protein S5" evidence="7">
    <location>
        <begin position="207"/>
        <end position="325"/>
    </location>
</feature>
<comment type="similarity">
    <text evidence="1 4">Belongs to the DNA mismatch repair MutL/HexB family.</text>
</comment>
<keyword evidence="8" id="KW-0378">Hydrolase</keyword>
<comment type="function">
    <text evidence="4">This protein is involved in the repair of mismatches in DNA. It is required for dam-dependent methyl-directed DNA mismatch repair. May act as a 'molecular matchmaker', a protein that promotes the formation of a stable complex between two or more DNA-binding proteins in an ATP-dependent manner without itself being part of a final effector complex.</text>
</comment>
<dbReference type="Pfam" id="PF13589">
    <property type="entry name" value="HATPase_c_3"/>
    <property type="match status" value="1"/>
</dbReference>
<evidence type="ECO:0000256" key="2">
    <source>
        <dbReference type="ARBA" id="ARBA00022763"/>
    </source>
</evidence>
<dbReference type="Pfam" id="PF08676">
    <property type="entry name" value="MutL_C"/>
    <property type="match status" value="1"/>
</dbReference>
<evidence type="ECO:0000313" key="9">
    <source>
        <dbReference type="Proteomes" id="UP001522905"/>
    </source>
</evidence>
<evidence type="ECO:0000256" key="5">
    <source>
        <dbReference type="SAM" id="MobiDB-lite"/>
    </source>
</evidence>
<dbReference type="EMBL" id="JAJIAO010000003">
    <property type="protein sequence ID" value="MCK8624678.1"/>
    <property type="molecule type" value="Genomic_DNA"/>
</dbReference>
<accession>A0ABT0I1T2</accession>
<dbReference type="Proteomes" id="UP001522905">
    <property type="component" value="Unassembled WGS sequence"/>
</dbReference>
<dbReference type="NCBIfam" id="NF000950">
    <property type="entry name" value="PRK00095.1-3"/>
    <property type="match status" value="1"/>
</dbReference>
<dbReference type="Gene3D" id="3.30.1540.20">
    <property type="entry name" value="MutL, C-terminal domain, dimerisation subdomain"/>
    <property type="match status" value="1"/>
</dbReference>
<dbReference type="InterPro" id="IPR014790">
    <property type="entry name" value="MutL_C"/>
</dbReference>
<dbReference type="InterPro" id="IPR036890">
    <property type="entry name" value="HATPase_C_sf"/>
</dbReference>
<keyword evidence="8" id="KW-0255">Endonuclease</keyword>
<feature type="region of interest" description="Disordered" evidence="5">
    <location>
        <begin position="364"/>
        <end position="390"/>
    </location>
</feature>
<keyword evidence="9" id="KW-1185">Reference proteome</keyword>
<evidence type="ECO:0000256" key="4">
    <source>
        <dbReference type="HAMAP-Rule" id="MF_00149"/>
    </source>
</evidence>
<dbReference type="NCBIfam" id="TIGR00585">
    <property type="entry name" value="mutl"/>
    <property type="match status" value="1"/>
</dbReference>
<sequence length="648" mass="73568">MSKIHELSSILSDQIAAGEVIERPASVVKELIENSIDAGSTEIDIDIKDAGLQYIKVVDNGSGIESNDVKLAFKRHATSKIHDRKDLFKISSLGFRGEALPSIASISNIKLKTSTGSDGTEIDIKGGRVLNCIPAESRKGTTVEVSDLFFNTPARLKYMKSPATELSKITDVVNQISLGHSDISFSLRHNNRELVRTSGRSNLQQVIGGIYGINTVKKMIKFSMNDDDFKISGYTSLPEMTRASRKYISIIMNGRYVKNNNIAKSVLEGYRSKLMIGRYPMTVIKIDLDPFLLDVNVHPTKQTVRISKEEQLCSLISDTIFKTLEPKNLIPDAIDEKTNNKSTKPLNTDQLSFQLDNVSTHYFAKDENNSNDNKKLLKQNNSSDEKSVKEHQPVMIYQKEDLHSNMMKNFDTRYTNETVGIFDDDEHTVKHSDEHNDNIQHEDNERRFPNLLYIGQMHGTYLLAESKDGMYILDQHAAQERINYEYYRKMIGEVAASQQELLVPIVLDYSTSDALIINQNIDKLNALGIELEEFGSNSFIIRHHPAWFKKGQEKSIIQEMIDWILDDKKLSIGKFRLKTAIMMSCKRAIKANHHLDKKQAIALIDKLSNAENPFNCPHGRPVLVHFSNSDMEKMFKRIQDNHHTDIME</sequence>
<evidence type="ECO:0000256" key="3">
    <source>
        <dbReference type="ARBA" id="ARBA00023204"/>
    </source>
</evidence>
<keyword evidence="8" id="KW-0540">Nuclease</keyword>
<reference evidence="8 9" key="1">
    <citation type="submission" date="2021-11" db="EMBL/GenBank/DDBJ databases">
        <title>Comparative genomics of bee honey and flower isolates.</title>
        <authorList>
            <person name="Bechtner J.D."/>
            <person name="Gallus M.K."/>
            <person name="Ehrmann M."/>
        </authorList>
    </citation>
    <scope>NUCLEOTIDE SEQUENCE [LARGE SCALE GENOMIC DNA]</scope>
    <source>
        <strain evidence="8 9">M161</strain>
    </source>
</reference>
<dbReference type="InterPro" id="IPR020568">
    <property type="entry name" value="Ribosomal_Su5_D2-typ_SF"/>
</dbReference>
<dbReference type="SUPFAM" id="SSF118116">
    <property type="entry name" value="DNA mismatch repair protein MutL"/>
    <property type="match status" value="1"/>
</dbReference>
<dbReference type="RefSeq" id="WP_220728147.1">
    <property type="nucleotide sequence ID" value="NZ_BPLM01000005.1"/>
</dbReference>
<dbReference type="SMART" id="SM01340">
    <property type="entry name" value="DNA_mis_repair"/>
    <property type="match status" value="1"/>
</dbReference>
<feature type="domain" description="MutL C-terminal dimerisation" evidence="6">
    <location>
        <begin position="453"/>
        <end position="595"/>
    </location>
</feature>
<evidence type="ECO:0000313" key="8">
    <source>
        <dbReference type="EMBL" id="MCK8624678.1"/>
    </source>
</evidence>
<dbReference type="InterPro" id="IPR014721">
    <property type="entry name" value="Ribsml_uS5_D2-typ_fold_subgr"/>
</dbReference>
<dbReference type="CDD" id="cd16926">
    <property type="entry name" value="HATPase_MutL-MLH-PMS-like"/>
    <property type="match status" value="1"/>
</dbReference>
<dbReference type="Pfam" id="PF01119">
    <property type="entry name" value="DNA_mis_repair"/>
    <property type="match status" value="1"/>
</dbReference>
<organism evidence="8 9">
    <name type="scientific">Apilactobacillus xinyiensis</name>
    <dbReference type="NCBI Taxonomy" id="2841032"/>
    <lineage>
        <taxon>Bacteria</taxon>
        <taxon>Bacillati</taxon>
        <taxon>Bacillota</taxon>
        <taxon>Bacilli</taxon>
        <taxon>Lactobacillales</taxon>
        <taxon>Lactobacillaceae</taxon>
        <taxon>Apilactobacillus</taxon>
    </lineage>
</organism>
<comment type="caution">
    <text evidence="8">The sequence shown here is derived from an EMBL/GenBank/DDBJ whole genome shotgun (WGS) entry which is preliminary data.</text>
</comment>
<dbReference type="InterPro" id="IPR038973">
    <property type="entry name" value="MutL/Mlh/Pms-like"/>
</dbReference>
<dbReference type="Gene3D" id="3.30.565.10">
    <property type="entry name" value="Histidine kinase-like ATPase, C-terminal domain"/>
    <property type="match status" value="1"/>
</dbReference>